<evidence type="ECO:0000256" key="9">
    <source>
        <dbReference type="ARBA" id="ARBA00023170"/>
    </source>
</evidence>
<keyword evidence="2" id="KW-1003">Cell membrane</keyword>
<feature type="transmembrane region" description="Helical" evidence="14">
    <location>
        <begin position="312"/>
        <end position="336"/>
    </location>
</feature>
<reference evidence="16" key="3">
    <citation type="submission" date="2025-09" db="UniProtKB">
        <authorList>
            <consortium name="Ensembl"/>
        </authorList>
    </citation>
    <scope>IDENTIFICATION</scope>
    <source>
        <strain evidence="16">Glennie</strain>
    </source>
</reference>
<gene>
    <name evidence="16" type="primary">CXCR5</name>
</gene>
<dbReference type="GO" id="GO:0019957">
    <property type="term" value="F:C-C chemokine binding"/>
    <property type="evidence" value="ECO:0000318"/>
    <property type="project" value="GO_Central"/>
</dbReference>
<dbReference type="InterPro" id="IPR000276">
    <property type="entry name" value="GPCR_Rhodpsn"/>
</dbReference>
<dbReference type="Proteomes" id="UP000002279">
    <property type="component" value="Chromosome 11"/>
</dbReference>
<feature type="transmembrane region" description="Helical" evidence="14">
    <location>
        <begin position="147"/>
        <end position="168"/>
    </location>
</feature>
<keyword evidence="7 14" id="KW-0472">Membrane</keyword>
<name>A0A6I8NWV2_ORNAN</name>
<dbReference type="GO" id="GO:0048535">
    <property type="term" value="P:lymph node development"/>
    <property type="evidence" value="ECO:0007669"/>
    <property type="project" value="Ensembl"/>
</dbReference>
<evidence type="ECO:0000256" key="1">
    <source>
        <dbReference type="ARBA" id="ARBA00004651"/>
    </source>
</evidence>
<dbReference type="GO" id="GO:0030595">
    <property type="term" value="P:leukocyte chemotaxis"/>
    <property type="evidence" value="ECO:0007669"/>
    <property type="project" value="Ensembl"/>
</dbReference>
<keyword evidence="9 13" id="KW-0675">Receptor</keyword>
<dbReference type="SUPFAM" id="SSF81321">
    <property type="entry name" value="Family A G protein-coupled receptor-like"/>
    <property type="match status" value="1"/>
</dbReference>
<reference evidence="16 17" key="1">
    <citation type="journal article" date="2008" name="Nature">
        <title>Genome analysis of the platypus reveals unique signatures of evolution.</title>
        <authorList>
            <person name="Warren W.C."/>
            <person name="Hillier L.W."/>
            <person name="Marshall Graves J.A."/>
            <person name="Birney E."/>
            <person name="Ponting C.P."/>
            <person name="Grutzner F."/>
            <person name="Belov K."/>
            <person name="Miller W."/>
            <person name="Clarke L."/>
            <person name="Chinwalla A.T."/>
            <person name="Yang S.P."/>
            <person name="Heger A."/>
            <person name="Locke D.P."/>
            <person name="Miethke P."/>
            <person name="Waters P.D."/>
            <person name="Veyrunes F."/>
            <person name="Fulton L."/>
            <person name="Fulton B."/>
            <person name="Graves T."/>
            <person name="Wallis J."/>
            <person name="Puente X.S."/>
            <person name="Lopez-Otin C."/>
            <person name="Ordonez G.R."/>
            <person name="Eichler E.E."/>
            <person name="Chen L."/>
            <person name="Cheng Z."/>
            <person name="Deakin J.E."/>
            <person name="Alsop A."/>
            <person name="Thompson K."/>
            <person name="Kirby P."/>
            <person name="Papenfuss A.T."/>
            <person name="Wakefield M.J."/>
            <person name="Olender T."/>
            <person name="Lancet D."/>
            <person name="Huttley G.A."/>
            <person name="Smit A.F."/>
            <person name="Pask A."/>
            <person name="Temple-Smith P."/>
            <person name="Batzer M.A."/>
            <person name="Walker J.A."/>
            <person name="Konkel M.K."/>
            <person name="Harris R.S."/>
            <person name="Whittington C.M."/>
            <person name="Wong E.S."/>
            <person name="Gemmell N.J."/>
            <person name="Buschiazzo E."/>
            <person name="Vargas Jentzsch I.M."/>
            <person name="Merkel A."/>
            <person name="Schmitz J."/>
            <person name="Zemann A."/>
            <person name="Churakov G."/>
            <person name="Kriegs J.O."/>
            <person name="Brosius J."/>
            <person name="Murchison E.P."/>
            <person name="Sachidanandam R."/>
            <person name="Smith C."/>
            <person name="Hannon G.J."/>
            <person name="Tsend-Ayush E."/>
            <person name="McMillan D."/>
            <person name="Attenborough R."/>
            <person name="Rens W."/>
            <person name="Ferguson-Smith M."/>
            <person name="Lefevre C.M."/>
            <person name="Sharp J.A."/>
            <person name="Nicholas K.R."/>
            <person name="Ray D.A."/>
            <person name="Kube M."/>
            <person name="Reinhardt R."/>
            <person name="Pringle T.H."/>
            <person name="Taylor J."/>
            <person name="Jones R.C."/>
            <person name="Nixon B."/>
            <person name="Dacheux J.L."/>
            <person name="Niwa H."/>
            <person name="Sekita Y."/>
            <person name="Huang X."/>
            <person name="Stark A."/>
            <person name="Kheradpour P."/>
            <person name="Kellis M."/>
            <person name="Flicek P."/>
            <person name="Chen Y."/>
            <person name="Webber C."/>
            <person name="Hardison R."/>
            <person name="Nelson J."/>
            <person name="Hallsworth-Pepin K."/>
            <person name="Delehaunty K."/>
            <person name="Markovic C."/>
            <person name="Minx P."/>
            <person name="Feng Y."/>
            <person name="Kremitzki C."/>
            <person name="Mitreva M."/>
            <person name="Glasscock J."/>
            <person name="Wylie T."/>
            <person name="Wohldmann P."/>
            <person name="Thiru P."/>
            <person name="Nhan M.N."/>
            <person name="Pohl C.S."/>
            <person name="Smith S.M."/>
            <person name="Hou S."/>
            <person name="Nefedov M."/>
            <person name="de Jong P.J."/>
            <person name="Renfree M.B."/>
            <person name="Mardis E.R."/>
            <person name="Wilson R.K."/>
        </authorList>
    </citation>
    <scope>NUCLEOTIDE SEQUENCE [LARGE SCALE GENOMIC DNA]</scope>
    <source>
        <strain evidence="16 17">Glennie</strain>
    </source>
</reference>
<feature type="domain" description="G-protein coupled receptors family 1 profile" evidence="15">
    <location>
        <begin position="78"/>
        <end position="333"/>
    </location>
</feature>
<evidence type="ECO:0000256" key="5">
    <source>
        <dbReference type="ARBA" id="ARBA00022989"/>
    </source>
</evidence>
<feature type="transmembrane region" description="Helical" evidence="14">
    <location>
        <begin position="175"/>
        <end position="197"/>
    </location>
</feature>
<proteinExistence type="inferred from homology"/>
<dbReference type="GO" id="GO:0009897">
    <property type="term" value="C:external side of plasma membrane"/>
    <property type="evidence" value="ECO:0000318"/>
    <property type="project" value="GO_Central"/>
</dbReference>
<dbReference type="InterPro" id="IPR017452">
    <property type="entry name" value="GPCR_Rhodpsn_7TM"/>
</dbReference>
<keyword evidence="17" id="KW-1185">Reference proteome</keyword>
<dbReference type="Bgee" id="ENSOANG00000045003">
    <property type="expression patterns" value="Expressed in liver and 1 other cell type or tissue"/>
</dbReference>
<evidence type="ECO:0000256" key="11">
    <source>
        <dbReference type="ARBA" id="ARBA00023224"/>
    </source>
</evidence>
<dbReference type="PRINTS" id="PR00564">
    <property type="entry name" value="CXCCHMKINER5"/>
</dbReference>
<dbReference type="InterPro" id="IPR050119">
    <property type="entry name" value="CCR1-9-like"/>
</dbReference>
<keyword evidence="10" id="KW-0325">Glycoprotein</keyword>
<keyword evidence="11 13" id="KW-0807">Transducer</keyword>
<dbReference type="OMA" id="FTKNCLL"/>
<dbReference type="GO" id="GO:0060326">
    <property type="term" value="P:cell chemotaxis"/>
    <property type="evidence" value="ECO:0000318"/>
    <property type="project" value="GO_Central"/>
</dbReference>
<dbReference type="OrthoDB" id="9818824at2759"/>
<reference evidence="16" key="2">
    <citation type="submission" date="2025-08" db="UniProtKB">
        <authorList>
            <consortium name="Ensembl"/>
        </authorList>
    </citation>
    <scope>IDENTIFICATION</scope>
    <source>
        <strain evidence="16">Glennie</strain>
    </source>
</reference>
<evidence type="ECO:0000259" key="15">
    <source>
        <dbReference type="PROSITE" id="PS50262"/>
    </source>
</evidence>
<evidence type="ECO:0000256" key="7">
    <source>
        <dbReference type="ARBA" id="ARBA00023136"/>
    </source>
</evidence>
<dbReference type="GO" id="GO:0019722">
    <property type="term" value="P:calcium-mediated signaling"/>
    <property type="evidence" value="ECO:0000318"/>
    <property type="project" value="GO_Central"/>
</dbReference>
<dbReference type="Gene3D" id="1.20.1070.10">
    <property type="entry name" value="Rhodopsin 7-helix transmembrane proteins"/>
    <property type="match status" value="1"/>
</dbReference>
<evidence type="ECO:0000256" key="6">
    <source>
        <dbReference type="ARBA" id="ARBA00023040"/>
    </source>
</evidence>
<feature type="transmembrane region" description="Helical" evidence="14">
    <location>
        <begin position="231"/>
        <end position="250"/>
    </location>
</feature>
<comment type="subcellular location">
    <subcellularLocation>
        <location evidence="1">Cell membrane</location>
        <topology evidence="1">Multi-pass membrane protein</topology>
    </subcellularLocation>
</comment>
<evidence type="ECO:0000256" key="12">
    <source>
        <dbReference type="ARBA" id="ARBA00069929"/>
    </source>
</evidence>
<evidence type="ECO:0000256" key="3">
    <source>
        <dbReference type="ARBA" id="ARBA00022692"/>
    </source>
</evidence>
<dbReference type="KEGG" id="oaa:114815153"/>
<evidence type="ECO:0000313" key="17">
    <source>
        <dbReference type="Proteomes" id="UP000002279"/>
    </source>
</evidence>
<feature type="transmembrane region" description="Helical" evidence="14">
    <location>
        <begin position="98"/>
        <end position="127"/>
    </location>
</feature>
<dbReference type="FunCoup" id="A0A6I8NWV2">
    <property type="interactions" value="740"/>
</dbReference>
<keyword evidence="8" id="KW-1015">Disulfide bond</keyword>
<evidence type="ECO:0000256" key="2">
    <source>
        <dbReference type="ARBA" id="ARBA00022475"/>
    </source>
</evidence>
<dbReference type="GO" id="GO:0016493">
    <property type="term" value="F:C-C chemokine receptor activity"/>
    <property type="evidence" value="ECO:0000318"/>
    <property type="project" value="GO_Central"/>
</dbReference>
<dbReference type="InParanoid" id="A0A6I8NWV2"/>
<dbReference type="GO" id="GO:0006955">
    <property type="term" value="P:immune response"/>
    <property type="evidence" value="ECO:0000318"/>
    <property type="project" value="GO_Central"/>
</dbReference>
<keyword evidence="5 14" id="KW-1133">Transmembrane helix</keyword>
<keyword evidence="3 13" id="KW-0812">Transmembrane</keyword>
<evidence type="ECO:0000256" key="8">
    <source>
        <dbReference type="ARBA" id="ARBA00023157"/>
    </source>
</evidence>
<feature type="transmembrane region" description="Helical" evidence="14">
    <location>
        <begin position="66"/>
        <end position="86"/>
    </location>
</feature>
<dbReference type="Ensembl" id="ENSOANT00000064882.1">
    <property type="protein sequence ID" value="ENSOANP00000045718.1"/>
    <property type="gene ID" value="ENSOANG00000045003.1"/>
</dbReference>
<dbReference type="AlphaFoldDB" id="A0A6I8NWV2"/>
<sequence>MSSATMDSLNFSEDEFNHLDMSEFTNYMDGSNFSEVPPLLFGEFVCPLEVGGQDPLGPFKAAFVPAAYTLVFLLGTAGNTLVLVVLERHRRARSSTETFLLHLAVADLLLGLTLPFAVAEGAAGWIFGLALCKLVSSMHKVNFYCSSLLLACIAVDRYLAVVHTIHAYRRRQHRFSVHATCGAIWLLCLLCALPELLVVEVSPVGVNGTLLCSFPAHLGLLGSDVRLASRFLYHVGGFFLPVAVMGWCYAAIVRSLCRAQRRPQRQKAIKVAIAVTVIFFLCWSPYHVVIFLDTLVKLEALSRSCRLDRQLGAAITVCEFLGLAHCCLNPLVYAFVGVKFRSDLLRLLADLGCVGPKRLRRLLPSGHRASSSESDNATSLTTF</sequence>
<dbReference type="GO" id="GO:0016494">
    <property type="term" value="F:C-X-C chemokine receptor activity"/>
    <property type="evidence" value="ECO:0007669"/>
    <property type="project" value="InterPro"/>
</dbReference>
<dbReference type="GO" id="GO:0042113">
    <property type="term" value="P:B cell activation"/>
    <property type="evidence" value="ECO:0007669"/>
    <property type="project" value="UniProtKB-KW"/>
</dbReference>
<organism evidence="16 17">
    <name type="scientific">Ornithorhynchus anatinus</name>
    <name type="common">Duckbill platypus</name>
    <dbReference type="NCBI Taxonomy" id="9258"/>
    <lineage>
        <taxon>Eukaryota</taxon>
        <taxon>Metazoa</taxon>
        <taxon>Chordata</taxon>
        <taxon>Craniata</taxon>
        <taxon>Vertebrata</taxon>
        <taxon>Euteleostomi</taxon>
        <taxon>Mammalia</taxon>
        <taxon>Monotremata</taxon>
        <taxon>Ornithorhynchidae</taxon>
        <taxon>Ornithorhynchus</taxon>
    </lineage>
</organism>
<dbReference type="InterPro" id="IPR001053">
    <property type="entry name" value="Chemokine_CXCR5"/>
</dbReference>
<protein>
    <recommendedName>
        <fullName evidence="12">C-X-C chemokine receptor type 5</fullName>
    </recommendedName>
</protein>
<dbReference type="GeneID" id="114815153"/>
<dbReference type="GO" id="GO:0007204">
    <property type="term" value="P:positive regulation of cytosolic calcium ion concentration"/>
    <property type="evidence" value="ECO:0000318"/>
    <property type="project" value="GO_Central"/>
</dbReference>
<dbReference type="RefSeq" id="XP_028931652.1">
    <property type="nucleotide sequence ID" value="XM_029075819.1"/>
</dbReference>
<dbReference type="PROSITE" id="PS50262">
    <property type="entry name" value="G_PROTEIN_RECEP_F1_2"/>
    <property type="match status" value="1"/>
</dbReference>
<dbReference type="PANTHER" id="PTHR10489">
    <property type="entry name" value="CELL ADHESION MOLECULE"/>
    <property type="match status" value="1"/>
</dbReference>
<keyword evidence="6 13" id="KW-0297">G-protein coupled receptor</keyword>
<comment type="similarity">
    <text evidence="13">Belongs to the G-protein coupled receptor 1 family.</text>
</comment>
<dbReference type="GeneTree" id="ENSGT01050000244848"/>
<dbReference type="PANTHER" id="PTHR10489:SF618">
    <property type="entry name" value="C-X-C CHEMOKINE RECEPTOR TYPE 5"/>
    <property type="match status" value="1"/>
</dbReference>
<dbReference type="PROSITE" id="PS00237">
    <property type="entry name" value="G_PROTEIN_RECEP_F1_1"/>
    <property type="match status" value="1"/>
</dbReference>
<dbReference type="Pfam" id="PF00001">
    <property type="entry name" value="7tm_1"/>
    <property type="match status" value="1"/>
</dbReference>
<evidence type="ECO:0000256" key="4">
    <source>
        <dbReference type="ARBA" id="ARBA00022936"/>
    </source>
</evidence>
<evidence type="ECO:0000313" key="16">
    <source>
        <dbReference type="Ensembl" id="ENSOANP00000045718.1"/>
    </source>
</evidence>
<dbReference type="GO" id="GO:0032467">
    <property type="term" value="P:positive regulation of cytokinesis"/>
    <property type="evidence" value="ECO:0007669"/>
    <property type="project" value="Ensembl"/>
</dbReference>
<accession>A0A6I8NWV2</accession>
<feature type="transmembrane region" description="Helical" evidence="14">
    <location>
        <begin position="271"/>
        <end position="292"/>
    </location>
</feature>
<evidence type="ECO:0000256" key="10">
    <source>
        <dbReference type="ARBA" id="ARBA00023180"/>
    </source>
</evidence>
<dbReference type="PRINTS" id="PR00237">
    <property type="entry name" value="GPCRRHODOPSN"/>
</dbReference>
<evidence type="ECO:0000256" key="14">
    <source>
        <dbReference type="SAM" id="Phobius"/>
    </source>
</evidence>
<dbReference type="CTD" id="643"/>
<keyword evidence="4" id="KW-0075">B-cell activation</keyword>
<evidence type="ECO:0000256" key="13">
    <source>
        <dbReference type="RuleBase" id="RU000688"/>
    </source>
</evidence>
<dbReference type="FunFam" id="1.20.1070.10:FF:000143">
    <property type="entry name" value="C-X-C chemokine receptor type 5"/>
    <property type="match status" value="1"/>
</dbReference>